<accession>A0ABP3U761</accession>
<dbReference type="SUPFAM" id="SSF53098">
    <property type="entry name" value="Ribonuclease H-like"/>
    <property type="match status" value="1"/>
</dbReference>
<dbReference type="InterPro" id="IPR012337">
    <property type="entry name" value="RNaseH-like_sf"/>
</dbReference>
<gene>
    <name evidence="1" type="ORF">GCM10009105_37420</name>
</gene>
<evidence type="ECO:0000313" key="1">
    <source>
        <dbReference type="EMBL" id="GAA0724647.1"/>
    </source>
</evidence>
<dbReference type="InterPro" id="IPR036397">
    <property type="entry name" value="RNaseH_sf"/>
</dbReference>
<dbReference type="Gene3D" id="3.30.420.10">
    <property type="entry name" value="Ribonuclease H-like superfamily/Ribonuclease H"/>
    <property type="match status" value="1"/>
</dbReference>
<evidence type="ECO:0008006" key="3">
    <source>
        <dbReference type="Google" id="ProtNLM"/>
    </source>
</evidence>
<dbReference type="EMBL" id="BAAAEU010000032">
    <property type="protein sequence ID" value="GAA0724647.1"/>
    <property type="molecule type" value="Genomic_DNA"/>
</dbReference>
<reference evidence="2" key="1">
    <citation type="journal article" date="2019" name="Int. J. Syst. Evol. Microbiol.">
        <title>The Global Catalogue of Microorganisms (GCM) 10K type strain sequencing project: providing services to taxonomists for standard genome sequencing and annotation.</title>
        <authorList>
            <consortium name="The Broad Institute Genomics Platform"/>
            <consortium name="The Broad Institute Genome Sequencing Center for Infectious Disease"/>
            <person name="Wu L."/>
            <person name="Ma J."/>
        </authorList>
    </citation>
    <scope>NUCLEOTIDE SEQUENCE [LARGE SCALE GENOMIC DNA]</scope>
    <source>
        <strain evidence="2">JCM 15421</strain>
    </source>
</reference>
<keyword evidence="2" id="KW-1185">Reference proteome</keyword>
<dbReference type="Proteomes" id="UP001501523">
    <property type="component" value="Unassembled WGS sequence"/>
</dbReference>
<name>A0ABP3U761_9GAMM</name>
<evidence type="ECO:0000313" key="2">
    <source>
        <dbReference type="Proteomes" id="UP001501523"/>
    </source>
</evidence>
<sequence>MDFMSDTLADGRAYRTFNVLDDYARVVMVIEIDISLTANRVMRVLDRLCDQCGSPDAIRSDTFESPRTLCPSIAPMSDC</sequence>
<organism evidence="1 2">
    <name type="scientific">Dokdonella soli</name>
    <dbReference type="NCBI Taxonomy" id="529810"/>
    <lineage>
        <taxon>Bacteria</taxon>
        <taxon>Pseudomonadati</taxon>
        <taxon>Pseudomonadota</taxon>
        <taxon>Gammaproteobacteria</taxon>
        <taxon>Lysobacterales</taxon>
        <taxon>Rhodanobacteraceae</taxon>
        <taxon>Dokdonella</taxon>
    </lineage>
</organism>
<dbReference type="PANTHER" id="PTHR47515:SF2">
    <property type="entry name" value="INTEGRASE CORE DOMAIN PROTEIN"/>
    <property type="match status" value="1"/>
</dbReference>
<protein>
    <recommendedName>
        <fullName evidence="3">Transposase</fullName>
    </recommendedName>
</protein>
<dbReference type="PANTHER" id="PTHR47515">
    <property type="entry name" value="LOW CALCIUM RESPONSE LOCUS PROTEIN T"/>
    <property type="match status" value="1"/>
</dbReference>
<proteinExistence type="predicted"/>
<comment type="caution">
    <text evidence="1">The sequence shown here is derived from an EMBL/GenBank/DDBJ whole genome shotgun (WGS) entry which is preliminary data.</text>
</comment>